<dbReference type="GO" id="GO:0007166">
    <property type="term" value="P:cell surface receptor signaling pathway"/>
    <property type="evidence" value="ECO:0007669"/>
    <property type="project" value="InterPro"/>
</dbReference>
<dbReference type="Gene3D" id="4.10.1240.10">
    <property type="entry name" value="GPCR, family 2, extracellular hormone receptor domain"/>
    <property type="match status" value="1"/>
</dbReference>
<keyword evidence="21" id="KW-0325">Glycoprotein</keyword>
<dbReference type="Pfam" id="PF02793">
    <property type="entry name" value="HRM"/>
    <property type="match status" value="1"/>
</dbReference>
<dbReference type="PROSITE" id="PS50261">
    <property type="entry name" value="G_PROTEIN_RECEP_F2_4"/>
    <property type="match status" value="1"/>
</dbReference>
<feature type="transmembrane region" description="Helical" evidence="33">
    <location>
        <begin position="1690"/>
        <end position="1711"/>
    </location>
</feature>
<keyword evidence="18 33" id="KW-0472">Membrane</keyword>
<evidence type="ECO:0000256" key="26">
    <source>
        <dbReference type="ARBA" id="ARBA00055347"/>
    </source>
</evidence>
<evidence type="ECO:0000256" key="2">
    <source>
        <dbReference type="ARBA" id="ARBA00004371"/>
    </source>
</evidence>
<feature type="coiled-coil region" evidence="31">
    <location>
        <begin position="243"/>
        <end position="326"/>
    </location>
</feature>
<sequence>MAAAGESQLQRIIRDLYEAVEELSEEYKESEEPITDDSTNLHKFSYRLEYLLQFDQKIKTTFLGTKKDYWDYFNDCLAKVKGANDGIRFVKSISELKTSLGKGRAFIRYSLVHQRLADTLQQCLTNQRVTSDWYNARSPFLKPDLNADIVNHLYDLNQVKFDVAPRGHDLDASWPTFARRTLGSLNSPGHTWRPPSRSSSINSLASSYSQQASEFLSSFDHGQSLLNDLNESLPACMEDVGTVDSLRLELDQSELKQRELMEKVQQLGEEAAELRGVTEELQRQLDVSLSAQEEYQEKLKAAKETNDALAREVQELKTQGKASEARSAFLQEKLTAAEGKNVELMAKVDGILNEKGLQAAVHFDSAQKIHELLDRLKDAEEGKMEAVSELEEKKLQTKKMEEDFRVREEEVKLQTFTKARAEFEEKMKEQFNQFQRELSMKEEEAGNLQRELQGEKRKAREDVEVLQKNMRDLKESLEAEVAALQEKLQRKEAELHSSSETLQQLEARQLELTSEKEKLITTVAECKEKIQEETSKNEKYKLERDSLVESEENLRKEMTASLRALEAELAALRASEKQLRGQLEDTKMTEDEKERRLREDNRALDESLQRAEMAAKHLEEENETLRREKDAMRAALTRTEEDFRKNREELEERLQKHEATFQEQLQAKQAQVENQEKDFVELQLREKELQVAKANAEATCAKQTEMIERITSENRELEKSRLERDSAHARDNQTVAAQLNVAEKQLEVRMGEVSRLQAEILELKVQVQRSEEEKLKFQAQLEVTEAQRDELRSLTEQLKSQTEAANQQHVAELVEAKRTEKELMEQRDREAAALREQLSSLKAENSRLAVENGEARESLDRANTEMAELGMTVCKLNAEKEEATELWAGSAAATEEMEKEVEELRRCREELQQENNALRGELEKKETLPGAIEELQEQLEKAKNQVQNIRESCQEEVEAVRFQMSSENMSYQVQMKSVSEQLEKTKVQLQEELRRVESLNSKVSQLEAVNEEFLQLIGEKDAHITKTEASLRESDGEIDQLRNAVSSAEEAHAAAREMCEELKQKLKTTEAERQNQQLKMTAEIEDLNRTKTILEERLIELIRDKDALWQKSDALEFEQKLRAEERWWLVDNEATHCLGCRGQFTWWLRRHHCRLCGRIFCYYCSNYYVKQSGKKERCCKDCYTQDGAVGERSAQAEMSSSDGASSPPVPESEPCRPTPRVTAADSSDRSDDGAFDIITEEEVNGVYDSDAASQTTGGSEGEPERRHQGALETDVTPDEEHVPSVQDSEINLLKSGEVTMTVPLNTEDVSQFGDGSRELFIKSSCYSVITVAVSDCGPTISWMFSSEPKSISFSVVYRESWDAQVEQSKVLIPLTRCNSHKETVQGQLKVRAPGLYSLIFDNSFSRFVAKKVFYHLTMEKPVIYDGILKSCFYYDSTGSRVFLLPPGARSLSLGKSGTAGSGGAPRAAHINTFTQRSIRADSMSSRRIAGIFIAVFLAPHALSRLHPECEYIFQLEKEERRCLQYVAEQGNRSSEGCWPFWDAVACWPRAVAGETVQRACPAVFSLFKNSTGSVSRNCTGGGWSRPFPPYHVACNVDDDIPESEELYFSTVKLIYTVGYSLSLAVLTAAVLTLLFFRRLRCARNFIHIQLFVTFILKSVAVFIKDATLFWSDETNHCTLSTFSCKTSVVFCHYCVMANFFWLLVEALYLNSLLLSSFYRSRRCLWGFSLLGWGVPVFFIVLWMISRVYFEDTEFV</sequence>
<comment type="function">
    <text evidence="25">May mediate microtubule plus end-directed vesicle transport.</text>
</comment>
<evidence type="ECO:0000256" key="20">
    <source>
        <dbReference type="ARBA" id="ARBA00023170"/>
    </source>
</evidence>
<dbReference type="GO" id="GO:0005770">
    <property type="term" value="C:late endosome"/>
    <property type="evidence" value="ECO:0007669"/>
    <property type="project" value="TreeGrafter"/>
</dbReference>
<evidence type="ECO:0000256" key="29">
    <source>
        <dbReference type="ARBA" id="ARBA00079039"/>
    </source>
</evidence>
<comment type="similarity">
    <text evidence="5">Belongs to the G-protein coupled receptor 2 family.</text>
</comment>
<dbReference type="SUPFAM" id="SSF111418">
    <property type="entry name" value="Hormone receptor domain"/>
    <property type="match status" value="1"/>
</dbReference>
<dbReference type="PRINTS" id="PR00491">
    <property type="entry name" value="VASOACTVEIPR"/>
</dbReference>
<dbReference type="Gene3D" id="2.60.120.680">
    <property type="entry name" value="GOLD domain"/>
    <property type="match status" value="1"/>
</dbReference>
<evidence type="ECO:0000259" key="37">
    <source>
        <dbReference type="PROSITE" id="PS50826"/>
    </source>
</evidence>
<dbReference type="FunFam" id="3.30.40.10:FF:000341">
    <property type="entry name" value="FYVE and coiled-coil domain containing 1"/>
    <property type="match status" value="1"/>
</dbReference>
<dbReference type="InterPro" id="IPR009038">
    <property type="entry name" value="GOLD_dom"/>
</dbReference>
<dbReference type="GO" id="GO:0016520">
    <property type="term" value="F:growth hormone-releasing hormone receptor activity"/>
    <property type="evidence" value="ECO:0007669"/>
    <property type="project" value="UniProtKB-ARBA"/>
</dbReference>
<evidence type="ECO:0000259" key="34">
    <source>
        <dbReference type="PROSITE" id="PS50178"/>
    </source>
</evidence>
<dbReference type="SUPFAM" id="SSF140741">
    <property type="entry name" value="RUN domain-like"/>
    <property type="match status" value="1"/>
</dbReference>
<dbReference type="InterPro" id="IPR017983">
    <property type="entry name" value="GPCR_2_secretin-like_CS"/>
</dbReference>
<feature type="transmembrane region" description="Helical" evidence="33">
    <location>
        <begin position="1723"/>
        <end position="1744"/>
    </location>
</feature>
<evidence type="ECO:0000256" key="21">
    <source>
        <dbReference type="ARBA" id="ARBA00023180"/>
    </source>
</evidence>
<evidence type="ECO:0000256" key="7">
    <source>
        <dbReference type="ARBA" id="ARBA00022553"/>
    </source>
</evidence>
<dbReference type="Pfam" id="PF00002">
    <property type="entry name" value="7tm_2"/>
    <property type="match status" value="1"/>
</dbReference>
<evidence type="ECO:0000256" key="8">
    <source>
        <dbReference type="ARBA" id="ARBA00022692"/>
    </source>
</evidence>
<keyword evidence="10" id="KW-0732">Signal</keyword>
<dbReference type="Gene3D" id="1.20.1070.10">
    <property type="entry name" value="Rhodopsin 7-helix transmembrane proteins"/>
    <property type="match status" value="1"/>
</dbReference>
<dbReference type="GO" id="GO:0008270">
    <property type="term" value="F:zinc ion binding"/>
    <property type="evidence" value="ECO:0007669"/>
    <property type="project" value="UniProtKB-KW"/>
</dbReference>
<dbReference type="SMART" id="SM00008">
    <property type="entry name" value="HormR"/>
    <property type="match status" value="1"/>
</dbReference>
<keyword evidence="24" id="KW-0968">Cytoplasmic vesicle</keyword>
<dbReference type="PROSITE" id="PS50866">
    <property type="entry name" value="GOLD"/>
    <property type="match status" value="1"/>
</dbReference>
<dbReference type="FunFam" id="1.20.58.900:FF:000010">
    <property type="entry name" value="FYVE and coiled-coil domain containing 1"/>
    <property type="match status" value="1"/>
</dbReference>
<evidence type="ECO:0000256" key="33">
    <source>
        <dbReference type="SAM" id="Phobius"/>
    </source>
</evidence>
<feature type="transmembrane region" description="Helical" evidence="33">
    <location>
        <begin position="1613"/>
        <end position="1636"/>
    </location>
</feature>
<keyword evidence="11" id="KW-0967">Endosome</keyword>
<dbReference type="InterPro" id="IPR011011">
    <property type="entry name" value="Znf_FYVE_PHD"/>
</dbReference>
<dbReference type="InterPro" id="IPR017455">
    <property type="entry name" value="Znf_FYVE-rel"/>
</dbReference>
<dbReference type="PROSITE" id="PS50227">
    <property type="entry name" value="G_PROTEIN_RECEP_F2_3"/>
    <property type="match status" value="1"/>
</dbReference>
<evidence type="ECO:0000256" key="30">
    <source>
        <dbReference type="PROSITE-ProRule" id="PRU00091"/>
    </source>
</evidence>
<keyword evidence="9" id="KW-0479">Metal-binding</keyword>
<evidence type="ECO:0000256" key="5">
    <source>
        <dbReference type="ARBA" id="ARBA00005314"/>
    </source>
</evidence>
<evidence type="ECO:0000256" key="16">
    <source>
        <dbReference type="ARBA" id="ARBA00023040"/>
    </source>
</evidence>
<feature type="domain" description="G-protein coupled receptors family 2 profile 1" evidence="35">
    <location>
        <begin position="1521"/>
        <end position="1598"/>
    </location>
</feature>
<dbReference type="Gene3D" id="3.30.40.10">
    <property type="entry name" value="Zinc/RING finger domain, C3HC4 (zinc finger)"/>
    <property type="match status" value="1"/>
</dbReference>
<protein>
    <recommendedName>
        <fullName evidence="28">FYVE and coiled-coil domain-containing protein 1</fullName>
    </recommendedName>
    <alternativeName>
        <fullName evidence="29">Growth hormone-releasing factor receptor</fullName>
    </alternativeName>
    <alternativeName>
        <fullName evidence="27">Growth hormone-releasing hormone receptor</fullName>
    </alternativeName>
</protein>
<evidence type="ECO:0000259" key="36">
    <source>
        <dbReference type="PROSITE" id="PS50261"/>
    </source>
</evidence>
<keyword evidence="8 33" id="KW-0812">Transmembrane</keyword>
<evidence type="ECO:0000256" key="32">
    <source>
        <dbReference type="SAM" id="MobiDB-lite"/>
    </source>
</evidence>
<dbReference type="InterPro" id="IPR036598">
    <property type="entry name" value="GOLD_dom_sf"/>
</dbReference>
<evidence type="ECO:0000259" key="35">
    <source>
        <dbReference type="PROSITE" id="PS50227"/>
    </source>
</evidence>
<feature type="coiled-coil region" evidence="31">
    <location>
        <begin position="890"/>
        <end position="1104"/>
    </location>
</feature>
<feature type="transmembrane region" description="Helical" evidence="33">
    <location>
        <begin position="1648"/>
        <end position="1670"/>
    </location>
</feature>
<dbReference type="InterPro" id="IPR000306">
    <property type="entry name" value="Znf_FYVE"/>
</dbReference>
<feature type="region of interest" description="Disordered" evidence="32">
    <location>
        <begin position="1191"/>
        <end position="1232"/>
    </location>
</feature>
<feature type="region of interest" description="Disordered" evidence="32">
    <location>
        <begin position="1245"/>
        <end position="1286"/>
    </location>
</feature>
<dbReference type="FunFam" id="4.10.1240.10:FF:000014">
    <property type="entry name" value="Growth hormone-releasing hormone receptor 2"/>
    <property type="match status" value="1"/>
</dbReference>
<keyword evidence="13" id="KW-0862">Zinc</keyword>
<keyword evidence="20" id="KW-0675">Receptor</keyword>
<evidence type="ECO:0000256" key="15">
    <source>
        <dbReference type="ARBA" id="ARBA00022990"/>
    </source>
</evidence>
<evidence type="ECO:0000256" key="3">
    <source>
        <dbReference type="ARBA" id="ARBA00004419"/>
    </source>
</evidence>
<evidence type="ECO:0000256" key="31">
    <source>
        <dbReference type="SAM" id="Coils"/>
    </source>
</evidence>
<reference evidence="39" key="1">
    <citation type="journal article" name="BMC Genomics">
        <title>Long-read sequencing and de novo genome assembly of marine medaka (Oryzias melastigma).</title>
        <authorList>
            <person name="Liang P."/>
            <person name="Saqib H.S.A."/>
            <person name="Ni X."/>
            <person name="Shen Y."/>
        </authorList>
    </citation>
    <scope>NUCLEOTIDE SEQUENCE</scope>
    <source>
        <strain evidence="39">Bigg-433</strain>
    </source>
</reference>
<dbReference type="InterPro" id="IPR013083">
    <property type="entry name" value="Znf_RING/FYVE/PHD"/>
</dbReference>
<evidence type="ECO:0000256" key="22">
    <source>
        <dbReference type="ARBA" id="ARBA00023224"/>
    </source>
</evidence>
<dbReference type="InterPro" id="IPR017981">
    <property type="entry name" value="GPCR_2-like_7TM"/>
</dbReference>
<dbReference type="InterPro" id="IPR037213">
    <property type="entry name" value="Run_dom_sf"/>
</dbReference>
<feature type="domain" description="RUN" evidence="37">
    <location>
        <begin position="35"/>
        <end position="168"/>
    </location>
</feature>
<feature type="region of interest" description="Disordered" evidence="32">
    <location>
        <begin position="580"/>
        <end position="602"/>
    </location>
</feature>
<keyword evidence="14 33" id="KW-1133">Transmembrane helix</keyword>
<dbReference type="InterPro" id="IPR004012">
    <property type="entry name" value="Run_dom"/>
</dbReference>
<dbReference type="Proteomes" id="UP000646548">
    <property type="component" value="Unassembled WGS sequence"/>
</dbReference>
<evidence type="ECO:0000256" key="13">
    <source>
        <dbReference type="ARBA" id="ARBA00022833"/>
    </source>
</evidence>
<dbReference type="GO" id="GO:0005776">
    <property type="term" value="C:autophagosome"/>
    <property type="evidence" value="ECO:0007669"/>
    <property type="project" value="UniProtKB-SubCell"/>
</dbReference>
<dbReference type="GO" id="GO:0004999">
    <property type="term" value="F:vasoactive intestinal polypeptide receptor activity"/>
    <property type="evidence" value="ECO:0007669"/>
    <property type="project" value="InterPro"/>
</dbReference>
<dbReference type="Pfam" id="PF01363">
    <property type="entry name" value="FYVE"/>
    <property type="match status" value="1"/>
</dbReference>
<evidence type="ECO:0000256" key="18">
    <source>
        <dbReference type="ARBA" id="ARBA00023136"/>
    </source>
</evidence>
<name>A0A834CC28_ORYME</name>
<dbReference type="InterPro" id="IPR036445">
    <property type="entry name" value="GPCR_2_extracell_dom_sf"/>
</dbReference>
<dbReference type="InterPro" id="IPR047337">
    <property type="entry name" value="FYVE_FYCO1"/>
</dbReference>
<evidence type="ECO:0000256" key="23">
    <source>
        <dbReference type="ARBA" id="ARBA00023228"/>
    </source>
</evidence>
<dbReference type="CDD" id="cd17698">
    <property type="entry name" value="RUN_FYCO1"/>
    <property type="match status" value="1"/>
</dbReference>
<evidence type="ECO:0000256" key="24">
    <source>
        <dbReference type="ARBA" id="ARBA00023329"/>
    </source>
</evidence>
<dbReference type="SUPFAM" id="SSF101576">
    <property type="entry name" value="Supernatant protein factor (SPF), C-terminal domain"/>
    <property type="match status" value="1"/>
</dbReference>
<dbReference type="GO" id="GO:0051240">
    <property type="term" value="P:positive regulation of multicellular organismal process"/>
    <property type="evidence" value="ECO:0007669"/>
    <property type="project" value="UniProtKB-ARBA"/>
</dbReference>
<evidence type="ECO:0000256" key="1">
    <source>
        <dbReference type="ARBA" id="ARBA00004177"/>
    </source>
</evidence>
<dbReference type="InterPro" id="IPR047336">
    <property type="entry name" value="RUN_FYCO1"/>
</dbReference>
<dbReference type="Gene3D" id="1.20.58.900">
    <property type="match status" value="1"/>
</dbReference>
<dbReference type="PROSITE" id="PS50826">
    <property type="entry name" value="RUN"/>
    <property type="match status" value="1"/>
</dbReference>
<evidence type="ECO:0000256" key="12">
    <source>
        <dbReference type="ARBA" id="ARBA00022771"/>
    </source>
</evidence>
<comment type="caution">
    <text evidence="39">The sequence shown here is derived from an EMBL/GenBank/DDBJ whole genome shotgun (WGS) entry which is preliminary data.</text>
</comment>
<dbReference type="GO" id="GO:0005764">
    <property type="term" value="C:lysosome"/>
    <property type="evidence" value="ECO:0007669"/>
    <property type="project" value="UniProtKB-SubCell"/>
</dbReference>
<keyword evidence="17 31" id="KW-0175">Coiled coil</keyword>
<keyword evidence="22" id="KW-0807">Transducer</keyword>
<dbReference type="FunFam" id="2.60.120.680:FF:000004">
    <property type="entry name" value="FYVE and coiled-coil domain containing 1"/>
    <property type="match status" value="1"/>
</dbReference>
<feature type="domain" description="FYVE-type" evidence="34">
    <location>
        <begin position="1131"/>
        <end position="1187"/>
    </location>
</feature>
<evidence type="ECO:0000256" key="14">
    <source>
        <dbReference type="ARBA" id="ARBA00022989"/>
    </source>
</evidence>
<dbReference type="InterPro" id="IPR000832">
    <property type="entry name" value="GPCR_2_secretin-like"/>
</dbReference>
<keyword evidence="16" id="KW-0297">G-protein coupled receptor</keyword>
<comment type="function">
    <text evidence="26">Receptor for GRF, coupled to G proteins which activate adenylyl cyclase. Stimulates somatotroph cell growth, growth hormone gene transcription and growth hormone secretion.</text>
</comment>
<evidence type="ECO:0000256" key="25">
    <source>
        <dbReference type="ARBA" id="ARBA00055152"/>
    </source>
</evidence>
<dbReference type="GO" id="GO:0072383">
    <property type="term" value="P:plus-end-directed vesicle transport along microtubule"/>
    <property type="evidence" value="ECO:0007669"/>
    <property type="project" value="TreeGrafter"/>
</dbReference>
<evidence type="ECO:0000313" key="39">
    <source>
        <dbReference type="EMBL" id="KAF6726379.1"/>
    </source>
</evidence>
<evidence type="ECO:0000313" key="40">
    <source>
        <dbReference type="Proteomes" id="UP000646548"/>
    </source>
</evidence>
<evidence type="ECO:0000256" key="9">
    <source>
        <dbReference type="ARBA" id="ARBA00022723"/>
    </source>
</evidence>
<evidence type="ECO:0000256" key="19">
    <source>
        <dbReference type="ARBA" id="ARBA00023157"/>
    </source>
</evidence>
<keyword evidence="19" id="KW-1015">Disulfide bond</keyword>
<evidence type="ECO:0000256" key="6">
    <source>
        <dbReference type="ARBA" id="ARBA00022475"/>
    </source>
</evidence>
<evidence type="ECO:0000256" key="10">
    <source>
        <dbReference type="ARBA" id="ARBA00022729"/>
    </source>
</evidence>
<evidence type="ECO:0000256" key="4">
    <source>
        <dbReference type="ARBA" id="ARBA00004651"/>
    </source>
</evidence>
<feature type="domain" description="G-protein coupled receptors family 2 profile 2" evidence="36">
    <location>
        <begin position="1611"/>
        <end position="1755"/>
    </location>
</feature>
<evidence type="ECO:0000256" key="27">
    <source>
        <dbReference type="ARBA" id="ARBA00071070"/>
    </source>
</evidence>
<gene>
    <name evidence="39" type="ORF">FQA47_015626</name>
</gene>
<dbReference type="PROSITE" id="PS50178">
    <property type="entry name" value="ZF_FYVE"/>
    <property type="match status" value="1"/>
</dbReference>
<dbReference type="InterPro" id="IPR001879">
    <property type="entry name" value="GPCR_2_extracellular_dom"/>
</dbReference>
<accession>A0A834CC28</accession>
<dbReference type="SUPFAM" id="SSF57903">
    <property type="entry name" value="FYVE/PHD zinc finger"/>
    <property type="match status" value="1"/>
</dbReference>
<evidence type="ECO:0000256" key="28">
    <source>
        <dbReference type="ARBA" id="ARBA00073225"/>
    </source>
</evidence>
<keyword evidence="6" id="KW-1003">Cell membrane</keyword>
<keyword evidence="15" id="KW-0007">Acetylation</keyword>
<evidence type="ECO:0000259" key="38">
    <source>
        <dbReference type="PROSITE" id="PS50866"/>
    </source>
</evidence>
<dbReference type="EMBL" id="WKFB01000334">
    <property type="protein sequence ID" value="KAF6726379.1"/>
    <property type="molecule type" value="Genomic_DNA"/>
</dbReference>
<comment type="subcellular location">
    <subcellularLocation>
        <location evidence="4">Cell membrane</location>
        <topology evidence="4">Multi-pass membrane protein</topology>
    </subcellularLocation>
    <subcellularLocation>
        <location evidence="3">Cytoplasmic vesicle</location>
        <location evidence="3">Autophagosome</location>
    </subcellularLocation>
    <subcellularLocation>
        <location evidence="1">Endosome</location>
    </subcellularLocation>
    <subcellularLocation>
        <location evidence="2">Lysosome</location>
    </subcellularLocation>
</comment>
<dbReference type="GO" id="GO:0040008">
    <property type="term" value="P:regulation of growth"/>
    <property type="evidence" value="ECO:0007669"/>
    <property type="project" value="UniProtKB-ARBA"/>
</dbReference>
<proteinExistence type="inferred from homology"/>
<dbReference type="GO" id="GO:0005886">
    <property type="term" value="C:plasma membrane"/>
    <property type="evidence" value="ECO:0007669"/>
    <property type="project" value="UniProtKB-SubCell"/>
</dbReference>
<dbReference type="CDD" id="cd15726">
    <property type="entry name" value="FYVE_FYCO1"/>
    <property type="match status" value="1"/>
</dbReference>
<evidence type="ECO:0000256" key="17">
    <source>
        <dbReference type="ARBA" id="ARBA00023054"/>
    </source>
</evidence>
<dbReference type="PANTHER" id="PTHR46753">
    <property type="entry name" value="FYVE AND COILED-COIL DOMAIN-CONTAINING PROTEIN 1"/>
    <property type="match status" value="1"/>
</dbReference>
<dbReference type="PROSITE" id="PS00649">
    <property type="entry name" value="G_PROTEIN_RECEP_F2_1"/>
    <property type="match status" value="1"/>
</dbReference>
<dbReference type="Pfam" id="PF02759">
    <property type="entry name" value="RUN"/>
    <property type="match status" value="1"/>
</dbReference>
<dbReference type="PANTHER" id="PTHR46753:SF2">
    <property type="entry name" value="FYVE AND COILED-COIL DOMAIN-CONTAINING PROTEIN 1"/>
    <property type="match status" value="1"/>
</dbReference>
<keyword evidence="7" id="KW-0597">Phosphoprotein</keyword>
<evidence type="ECO:0000256" key="11">
    <source>
        <dbReference type="ARBA" id="ARBA00022753"/>
    </source>
</evidence>
<feature type="domain" description="GOLD" evidence="38">
    <location>
        <begin position="1302"/>
        <end position="1418"/>
    </location>
</feature>
<dbReference type="SMART" id="SM00064">
    <property type="entry name" value="FYVE"/>
    <property type="match status" value="1"/>
</dbReference>
<dbReference type="PRINTS" id="PR00249">
    <property type="entry name" value="GPCRSECRETIN"/>
</dbReference>
<dbReference type="GO" id="GO:1901098">
    <property type="term" value="P:positive regulation of autophagosome maturation"/>
    <property type="evidence" value="ECO:0007669"/>
    <property type="project" value="TreeGrafter"/>
</dbReference>
<keyword evidence="12 30" id="KW-0863">Zinc-finger</keyword>
<keyword evidence="23" id="KW-0458">Lysosome</keyword>
<organism evidence="39 40">
    <name type="scientific">Oryzias melastigma</name>
    <name type="common">Marine medaka</name>
    <dbReference type="NCBI Taxonomy" id="30732"/>
    <lineage>
        <taxon>Eukaryota</taxon>
        <taxon>Metazoa</taxon>
        <taxon>Chordata</taxon>
        <taxon>Craniata</taxon>
        <taxon>Vertebrata</taxon>
        <taxon>Euteleostomi</taxon>
        <taxon>Actinopterygii</taxon>
        <taxon>Neopterygii</taxon>
        <taxon>Teleostei</taxon>
        <taxon>Neoteleostei</taxon>
        <taxon>Acanthomorphata</taxon>
        <taxon>Ovalentaria</taxon>
        <taxon>Atherinomorphae</taxon>
        <taxon>Beloniformes</taxon>
        <taxon>Adrianichthyidae</taxon>
        <taxon>Oryziinae</taxon>
        <taxon>Oryzias</taxon>
    </lineage>
</organism>
<dbReference type="InterPro" id="IPR001571">
    <property type="entry name" value="GPCR_2_VIP_rcpt"/>
</dbReference>